<dbReference type="RefSeq" id="WP_089694596.1">
    <property type="nucleotide sequence ID" value="NZ_FNHL01000001.1"/>
</dbReference>
<dbReference type="Pfam" id="PF20127">
    <property type="entry name" value="DUF6517"/>
    <property type="match status" value="1"/>
</dbReference>
<organism evidence="1 2">
    <name type="scientific">Halogranum gelatinilyticum</name>
    <dbReference type="NCBI Taxonomy" id="660521"/>
    <lineage>
        <taxon>Archaea</taxon>
        <taxon>Methanobacteriati</taxon>
        <taxon>Methanobacteriota</taxon>
        <taxon>Stenosarchaea group</taxon>
        <taxon>Halobacteria</taxon>
        <taxon>Halobacteriales</taxon>
        <taxon>Haloferacaceae</taxon>
    </lineage>
</organism>
<dbReference type="InterPro" id="IPR045396">
    <property type="entry name" value="DUF6517"/>
</dbReference>
<sequence length="227" mass="23317">MSVSRVASTVVLTVVLVLAGCTGTLFAAEASPATIPQSAYESVGYVHGNTTAVPLGYTVGTAGISRNVTVTSQLSGYSRTVADDEVSLLLVLSTPNVEVAGESVNPFARMADGVLLDRVLNATATLNVTGYVGDASDAGDVAAVADVGDLRRVDAVERTVLETPTTVTTYAGTVEIEGTRVAALVHVAVVEHGDDVVVAVAVHPESMDETARIHALVEAIEHEATSE</sequence>
<name>A0A1G9QPM4_9EURY</name>
<dbReference type="Proteomes" id="UP000199451">
    <property type="component" value="Unassembled WGS sequence"/>
</dbReference>
<evidence type="ECO:0000313" key="2">
    <source>
        <dbReference type="Proteomes" id="UP000199451"/>
    </source>
</evidence>
<keyword evidence="2" id="KW-1185">Reference proteome</keyword>
<dbReference type="EMBL" id="FNHL01000001">
    <property type="protein sequence ID" value="SDM12923.1"/>
    <property type="molecule type" value="Genomic_DNA"/>
</dbReference>
<protein>
    <submittedName>
        <fullName evidence="1">Uncharacterized protein</fullName>
    </submittedName>
</protein>
<dbReference type="AlphaFoldDB" id="A0A1G9QPM4"/>
<dbReference type="OrthoDB" id="205286at2157"/>
<evidence type="ECO:0000313" key="1">
    <source>
        <dbReference type="EMBL" id="SDM12923.1"/>
    </source>
</evidence>
<reference evidence="2" key="1">
    <citation type="submission" date="2016-10" db="EMBL/GenBank/DDBJ databases">
        <authorList>
            <person name="Varghese N."/>
            <person name="Submissions S."/>
        </authorList>
    </citation>
    <scope>NUCLEOTIDE SEQUENCE [LARGE SCALE GENOMIC DNA]</scope>
    <source>
        <strain evidence="2">CGMCC 1.10119</strain>
    </source>
</reference>
<dbReference type="PROSITE" id="PS51257">
    <property type="entry name" value="PROKAR_LIPOPROTEIN"/>
    <property type="match status" value="1"/>
</dbReference>
<proteinExistence type="predicted"/>
<gene>
    <name evidence="1" type="ORF">SAMN04487949_0966</name>
</gene>
<accession>A0A1G9QPM4</accession>
<dbReference type="STRING" id="660521.SAMN04487949_0966"/>